<reference evidence="10" key="1">
    <citation type="submission" date="2014-11" db="EMBL/GenBank/DDBJ databases">
        <title>Hymenobacter sp. DG25B genome submission.</title>
        <authorList>
            <person name="Jung H.-Y."/>
            <person name="Kim M.K."/>
            <person name="Srinivasan S."/>
            <person name="Lim S."/>
        </authorList>
    </citation>
    <scope>NUCLEOTIDE SEQUENCE [LARGE SCALE GENOMIC DNA]</scope>
    <source>
        <strain evidence="10">DY59</strain>
    </source>
</reference>
<dbReference type="CDD" id="cd06261">
    <property type="entry name" value="TM_PBP2"/>
    <property type="match status" value="1"/>
</dbReference>
<feature type="transmembrane region" description="Helical" evidence="7">
    <location>
        <begin position="100"/>
        <end position="123"/>
    </location>
</feature>
<feature type="transmembrane region" description="Helical" evidence="7">
    <location>
        <begin position="176"/>
        <end position="195"/>
    </location>
</feature>
<sequence>MHASYVIRRLLQIIPTFLAVMLVVFLLVRLLPGDPASAILGDRATAEIVERTNRELGLDRPLPVQFGVFVRNLLQGDLGDSISLKIPVLRLIGERLPTTLFLTAYAAVLGVLMAVPLAVLAAVRRNTWVDGVIRAVFQVGLSLPVFYVALQLLSLLGARLGWFPIGGYGEGFGEHLYHLFLPALTLGLNLAAILVRTLRNSIIEVLTAEYVDFARAKGLRSRVIMTRHVLRNALIATITLLGLNIGALIGGAVITETVFAIPGVGRLMVDAIFGRDYPVIQGLTLTFALIVSLVFLITDLIHARLDPRAELS</sequence>
<name>A0A0A7KNK3_9DEIO</name>
<comment type="subcellular location">
    <subcellularLocation>
        <location evidence="1 7">Cell membrane</location>
        <topology evidence="1 7">Multi-pass membrane protein</topology>
    </subcellularLocation>
</comment>
<evidence type="ECO:0000259" key="8">
    <source>
        <dbReference type="PROSITE" id="PS50928"/>
    </source>
</evidence>
<dbReference type="PANTHER" id="PTHR43163">
    <property type="entry name" value="DIPEPTIDE TRANSPORT SYSTEM PERMEASE PROTEIN DPPB-RELATED"/>
    <property type="match status" value="1"/>
</dbReference>
<dbReference type="Pfam" id="PF00528">
    <property type="entry name" value="BPD_transp_1"/>
    <property type="match status" value="1"/>
</dbReference>
<dbReference type="Pfam" id="PF19300">
    <property type="entry name" value="BPD_transp_1_N"/>
    <property type="match status" value="1"/>
</dbReference>
<comment type="similarity">
    <text evidence="7">Belongs to the binding-protein-dependent transport system permease family.</text>
</comment>
<dbReference type="STRING" id="1182571.QR90_16065"/>
<dbReference type="InterPro" id="IPR000515">
    <property type="entry name" value="MetI-like"/>
</dbReference>
<feature type="transmembrane region" description="Helical" evidence="7">
    <location>
        <begin position="279"/>
        <end position="298"/>
    </location>
</feature>
<dbReference type="GO" id="GO:0055085">
    <property type="term" value="P:transmembrane transport"/>
    <property type="evidence" value="ECO:0007669"/>
    <property type="project" value="InterPro"/>
</dbReference>
<dbReference type="InterPro" id="IPR035906">
    <property type="entry name" value="MetI-like_sf"/>
</dbReference>
<dbReference type="SUPFAM" id="SSF161098">
    <property type="entry name" value="MetI-like"/>
    <property type="match status" value="1"/>
</dbReference>
<feature type="transmembrane region" description="Helical" evidence="7">
    <location>
        <begin position="12"/>
        <end position="31"/>
    </location>
</feature>
<proteinExistence type="inferred from homology"/>
<feature type="domain" description="ABC transmembrane type-1" evidence="8">
    <location>
        <begin position="96"/>
        <end position="302"/>
    </location>
</feature>
<dbReference type="PANTHER" id="PTHR43163:SF6">
    <property type="entry name" value="DIPEPTIDE TRANSPORT SYSTEM PERMEASE PROTEIN DPPB-RELATED"/>
    <property type="match status" value="1"/>
</dbReference>
<evidence type="ECO:0000256" key="7">
    <source>
        <dbReference type="RuleBase" id="RU363032"/>
    </source>
</evidence>
<dbReference type="RefSeq" id="WP_039686050.1">
    <property type="nucleotide sequence ID" value="NZ_CP010028.1"/>
</dbReference>
<evidence type="ECO:0000313" key="9">
    <source>
        <dbReference type="EMBL" id="AIZ46238.1"/>
    </source>
</evidence>
<dbReference type="InterPro" id="IPR045621">
    <property type="entry name" value="BPD_transp_1_N"/>
</dbReference>
<keyword evidence="3" id="KW-1003">Cell membrane</keyword>
<evidence type="ECO:0000256" key="2">
    <source>
        <dbReference type="ARBA" id="ARBA00022448"/>
    </source>
</evidence>
<dbReference type="HOGENOM" id="CLU_036879_0_1_0"/>
<keyword evidence="4 7" id="KW-0812">Transmembrane</keyword>
<dbReference type="Proteomes" id="UP000030634">
    <property type="component" value="Chromosome"/>
</dbReference>
<dbReference type="EMBL" id="CP010028">
    <property type="protein sequence ID" value="AIZ46238.1"/>
    <property type="molecule type" value="Genomic_DNA"/>
</dbReference>
<evidence type="ECO:0000256" key="6">
    <source>
        <dbReference type="ARBA" id="ARBA00023136"/>
    </source>
</evidence>
<evidence type="ECO:0000313" key="10">
    <source>
        <dbReference type="Proteomes" id="UP000030634"/>
    </source>
</evidence>
<dbReference type="AlphaFoldDB" id="A0A0A7KNK3"/>
<keyword evidence="5 7" id="KW-1133">Transmembrane helix</keyword>
<dbReference type="GO" id="GO:0005886">
    <property type="term" value="C:plasma membrane"/>
    <property type="evidence" value="ECO:0007669"/>
    <property type="project" value="UniProtKB-SubCell"/>
</dbReference>
<gene>
    <name evidence="9" type="ORF">QR90_16065</name>
</gene>
<dbReference type="Gene3D" id="1.10.3720.10">
    <property type="entry name" value="MetI-like"/>
    <property type="match status" value="1"/>
</dbReference>
<protein>
    <submittedName>
        <fullName evidence="9">ABC transporter permease</fullName>
    </submittedName>
</protein>
<dbReference type="PROSITE" id="PS50928">
    <property type="entry name" value="ABC_TM1"/>
    <property type="match status" value="1"/>
</dbReference>
<accession>A0A0A7KNK3</accession>
<feature type="transmembrane region" description="Helical" evidence="7">
    <location>
        <begin position="135"/>
        <end position="156"/>
    </location>
</feature>
<organism evidence="9 10">
    <name type="scientific">Deinococcus radiopugnans</name>
    <dbReference type="NCBI Taxonomy" id="57497"/>
    <lineage>
        <taxon>Bacteria</taxon>
        <taxon>Thermotogati</taxon>
        <taxon>Deinococcota</taxon>
        <taxon>Deinococci</taxon>
        <taxon>Deinococcales</taxon>
        <taxon>Deinococcaceae</taxon>
        <taxon>Deinococcus</taxon>
    </lineage>
</organism>
<evidence type="ECO:0000256" key="3">
    <source>
        <dbReference type="ARBA" id="ARBA00022475"/>
    </source>
</evidence>
<evidence type="ECO:0000256" key="5">
    <source>
        <dbReference type="ARBA" id="ARBA00022989"/>
    </source>
</evidence>
<keyword evidence="2 7" id="KW-0813">Transport</keyword>
<dbReference type="KEGG" id="dsw:QR90_16065"/>
<keyword evidence="6 7" id="KW-0472">Membrane</keyword>
<feature type="transmembrane region" description="Helical" evidence="7">
    <location>
        <begin position="229"/>
        <end position="259"/>
    </location>
</feature>
<evidence type="ECO:0000256" key="4">
    <source>
        <dbReference type="ARBA" id="ARBA00022692"/>
    </source>
</evidence>
<evidence type="ECO:0000256" key="1">
    <source>
        <dbReference type="ARBA" id="ARBA00004651"/>
    </source>
</evidence>